<evidence type="ECO:0000256" key="5">
    <source>
        <dbReference type="ARBA" id="ARBA00007383"/>
    </source>
</evidence>
<keyword evidence="13 14" id="KW-0464">Manganese</keyword>
<comment type="similarity">
    <text evidence="5 14 16">Belongs to the RNase HII family.</text>
</comment>
<comment type="catalytic activity">
    <reaction evidence="1 14 15 16">
        <text>Endonucleolytic cleavage to 5'-phosphomonoester.</text>
        <dbReference type="EC" id="3.1.26.4"/>
    </reaction>
</comment>
<dbReference type="InterPro" id="IPR001352">
    <property type="entry name" value="RNase_HII/HIII"/>
</dbReference>
<evidence type="ECO:0000256" key="11">
    <source>
        <dbReference type="ARBA" id="ARBA00022759"/>
    </source>
</evidence>
<accession>A0ABT2BH94</accession>
<comment type="function">
    <text evidence="3 14 16">Endonuclease that specifically degrades the RNA of RNA-DNA hybrids.</text>
</comment>
<keyword evidence="10 14" id="KW-0479">Metal-binding</keyword>
<feature type="binding site" evidence="14 15">
    <location>
        <position position="30"/>
    </location>
    <ligand>
        <name>a divalent metal cation</name>
        <dbReference type="ChEBI" id="CHEBI:60240"/>
    </ligand>
</feature>
<dbReference type="NCBIfam" id="NF000596">
    <property type="entry name" value="PRK00015.1-4"/>
    <property type="match status" value="1"/>
</dbReference>
<dbReference type="EMBL" id="JANUGV010000001">
    <property type="protein sequence ID" value="MCS0607884.1"/>
    <property type="molecule type" value="Genomic_DNA"/>
</dbReference>
<evidence type="ECO:0000256" key="4">
    <source>
        <dbReference type="ARBA" id="ARBA00004496"/>
    </source>
</evidence>
<evidence type="ECO:0000256" key="10">
    <source>
        <dbReference type="ARBA" id="ARBA00022723"/>
    </source>
</evidence>
<evidence type="ECO:0000256" key="8">
    <source>
        <dbReference type="ARBA" id="ARBA00022490"/>
    </source>
</evidence>
<comment type="caution">
    <text evidence="18">The sequence shown here is derived from an EMBL/GenBank/DDBJ whole genome shotgun (WGS) entry which is preliminary data.</text>
</comment>
<dbReference type="HAMAP" id="MF_00052_B">
    <property type="entry name" value="RNase_HII_B"/>
    <property type="match status" value="1"/>
</dbReference>
<evidence type="ECO:0000256" key="12">
    <source>
        <dbReference type="ARBA" id="ARBA00022801"/>
    </source>
</evidence>
<keyword evidence="8 14" id="KW-0963">Cytoplasm</keyword>
<evidence type="ECO:0000256" key="14">
    <source>
        <dbReference type="HAMAP-Rule" id="MF_00052"/>
    </source>
</evidence>
<keyword evidence="19" id="KW-1185">Reference proteome</keyword>
<keyword evidence="11 14" id="KW-0255">Endonuclease</keyword>
<dbReference type="CDD" id="cd07182">
    <property type="entry name" value="RNase_HII_bacteria_HII_like"/>
    <property type="match status" value="1"/>
</dbReference>
<evidence type="ECO:0000256" key="15">
    <source>
        <dbReference type="PROSITE-ProRule" id="PRU01319"/>
    </source>
</evidence>
<evidence type="ECO:0000313" key="19">
    <source>
        <dbReference type="Proteomes" id="UP001205861"/>
    </source>
</evidence>
<evidence type="ECO:0000256" key="6">
    <source>
        <dbReference type="ARBA" id="ARBA00012180"/>
    </source>
</evidence>
<feature type="domain" description="RNase H type-2" evidence="17">
    <location>
        <begin position="23"/>
        <end position="212"/>
    </location>
</feature>
<dbReference type="PANTHER" id="PTHR10954">
    <property type="entry name" value="RIBONUCLEASE H2 SUBUNIT A"/>
    <property type="match status" value="1"/>
</dbReference>
<evidence type="ECO:0000256" key="13">
    <source>
        <dbReference type="ARBA" id="ARBA00023211"/>
    </source>
</evidence>
<dbReference type="SUPFAM" id="SSF53098">
    <property type="entry name" value="Ribonuclease H-like"/>
    <property type="match status" value="1"/>
</dbReference>
<dbReference type="GO" id="GO:0004523">
    <property type="term" value="F:RNA-DNA hybrid ribonuclease activity"/>
    <property type="evidence" value="ECO:0007669"/>
    <property type="project" value="UniProtKB-EC"/>
</dbReference>
<evidence type="ECO:0000256" key="9">
    <source>
        <dbReference type="ARBA" id="ARBA00022722"/>
    </source>
</evidence>
<dbReference type="PANTHER" id="PTHR10954:SF18">
    <property type="entry name" value="RIBONUCLEASE HII"/>
    <property type="match status" value="1"/>
</dbReference>
<keyword evidence="9 14" id="KW-0540">Nuclease</keyword>
<evidence type="ECO:0000256" key="3">
    <source>
        <dbReference type="ARBA" id="ARBA00004065"/>
    </source>
</evidence>
<feature type="binding site" evidence="14 15">
    <location>
        <position position="121"/>
    </location>
    <ligand>
        <name>a divalent metal cation</name>
        <dbReference type="ChEBI" id="CHEBI:60240"/>
    </ligand>
</feature>
<protein>
    <recommendedName>
        <fullName evidence="7 14">Ribonuclease HII</fullName>
        <shortName evidence="14">RNase HII</shortName>
        <ecNumber evidence="6 14">3.1.26.4</ecNumber>
    </recommendedName>
</protein>
<keyword evidence="12 14" id="KW-0378">Hydrolase</keyword>
<dbReference type="RefSeq" id="WP_258855567.1">
    <property type="nucleotide sequence ID" value="NZ_JANUGV010000001.1"/>
</dbReference>
<reference evidence="18 19" key="1">
    <citation type="submission" date="2022-08" db="EMBL/GenBank/DDBJ databases">
        <title>Reclassification of Massilia species as members of the genera Telluria, Duganella, Pseudoduganella, Mokoshia gen. nov. and Zemynaea gen. nov. using orthogonal and non-orthogonal genome-based approaches.</title>
        <authorList>
            <person name="Bowman J.P."/>
        </authorList>
    </citation>
    <scope>NUCLEOTIDE SEQUENCE [LARGE SCALE GENOMIC DNA]</scope>
    <source>
        <strain evidence="18 19">JCM 31607</strain>
    </source>
</reference>
<comment type="cofactor">
    <cofactor evidence="14 15">
        <name>Mn(2+)</name>
        <dbReference type="ChEBI" id="CHEBI:29035"/>
    </cofactor>
    <cofactor evidence="14 15">
        <name>Mg(2+)</name>
        <dbReference type="ChEBI" id="CHEBI:18420"/>
    </cofactor>
    <text evidence="14 15">Manganese or magnesium. Binds 1 divalent metal ion per monomer in the absence of substrate. May bind a second metal ion after substrate binding.</text>
</comment>
<dbReference type="InterPro" id="IPR022898">
    <property type="entry name" value="RNase_HII"/>
</dbReference>
<evidence type="ECO:0000256" key="7">
    <source>
        <dbReference type="ARBA" id="ARBA00019179"/>
    </source>
</evidence>
<dbReference type="Pfam" id="PF01351">
    <property type="entry name" value="RNase_HII"/>
    <property type="match status" value="1"/>
</dbReference>
<organism evidence="18 19">
    <name type="scientific">Massilia solisilvae</name>
    <dbReference type="NCBI Taxonomy" id="1811225"/>
    <lineage>
        <taxon>Bacteria</taxon>
        <taxon>Pseudomonadati</taxon>
        <taxon>Pseudomonadota</taxon>
        <taxon>Betaproteobacteria</taxon>
        <taxon>Burkholderiales</taxon>
        <taxon>Oxalobacteraceae</taxon>
        <taxon>Telluria group</taxon>
        <taxon>Massilia</taxon>
    </lineage>
</organism>
<dbReference type="EC" id="3.1.26.4" evidence="6 14"/>
<evidence type="ECO:0000256" key="16">
    <source>
        <dbReference type="RuleBase" id="RU003515"/>
    </source>
</evidence>
<sequence length="215" mass="23464">MSKKKINFYPGLPPRLRPFTLDDVVCGVDEAGRGPLAGPVFAAAVILDPARPIEGLKDSKQLTEARRNELAPQIKECALAWAIAECSHQEIDSLNILQATMLAMRRAVEALATVPTIALIDGNRCPPLSIKAHAIVEGDDKVHAISAASILAKTARDAALVALHEVYPQYGFDQHKGYSTPLHLERLREHGPCPVHRRSFAPVRALMEPDLFDSL</sequence>
<name>A0ABT2BH94_9BURK</name>
<evidence type="ECO:0000256" key="2">
    <source>
        <dbReference type="ARBA" id="ARBA00001946"/>
    </source>
</evidence>
<evidence type="ECO:0000256" key="1">
    <source>
        <dbReference type="ARBA" id="ARBA00000077"/>
    </source>
</evidence>
<feature type="binding site" evidence="14 15">
    <location>
        <position position="29"/>
    </location>
    <ligand>
        <name>a divalent metal cation</name>
        <dbReference type="ChEBI" id="CHEBI:60240"/>
    </ligand>
</feature>
<dbReference type="InterPro" id="IPR012337">
    <property type="entry name" value="RNaseH-like_sf"/>
</dbReference>
<comment type="subcellular location">
    <subcellularLocation>
        <location evidence="4 14">Cytoplasm</location>
    </subcellularLocation>
</comment>
<dbReference type="InterPro" id="IPR024567">
    <property type="entry name" value="RNase_HII/HIII_dom"/>
</dbReference>
<proteinExistence type="inferred from homology"/>
<evidence type="ECO:0000313" key="18">
    <source>
        <dbReference type="EMBL" id="MCS0607884.1"/>
    </source>
</evidence>
<gene>
    <name evidence="14 18" type="primary">rnhB</name>
    <name evidence="18" type="ORF">NX773_06885</name>
</gene>
<dbReference type="InterPro" id="IPR036397">
    <property type="entry name" value="RNaseH_sf"/>
</dbReference>
<dbReference type="PROSITE" id="PS51975">
    <property type="entry name" value="RNASE_H_2"/>
    <property type="match status" value="1"/>
</dbReference>
<dbReference type="NCBIfam" id="NF000595">
    <property type="entry name" value="PRK00015.1-3"/>
    <property type="match status" value="1"/>
</dbReference>
<dbReference type="Gene3D" id="3.30.420.10">
    <property type="entry name" value="Ribonuclease H-like superfamily/Ribonuclease H"/>
    <property type="match status" value="1"/>
</dbReference>
<comment type="cofactor">
    <cofactor evidence="2">
        <name>Mg(2+)</name>
        <dbReference type="ChEBI" id="CHEBI:18420"/>
    </cofactor>
</comment>
<dbReference type="Proteomes" id="UP001205861">
    <property type="component" value="Unassembled WGS sequence"/>
</dbReference>
<evidence type="ECO:0000259" key="17">
    <source>
        <dbReference type="PROSITE" id="PS51975"/>
    </source>
</evidence>